<accession>A0AAF3J9Z2</accession>
<dbReference type="AlphaFoldDB" id="A0AAF3J9Z2"/>
<reference evidence="4" key="1">
    <citation type="submission" date="2024-02" db="UniProtKB">
        <authorList>
            <consortium name="WormBaseParasite"/>
        </authorList>
    </citation>
    <scope>IDENTIFICATION</scope>
</reference>
<keyword evidence="2" id="KW-0472">Membrane</keyword>
<keyword evidence="2" id="KW-1133">Transmembrane helix</keyword>
<proteinExistence type="predicted"/>
<name>A0AAF3J9Z2_9BILA</name>
<evidence type="ECO:0000256" key="2">
    <source>
        <dbReference type="SAM" id="Phobius"/>
    </source>
</evidence>
<organism evidence="3 4">
    <name type="scientific">Mesorhabditis belari</name>
    <dbReference type="NCBI Taxonomy" id="2138241"/>
    <lineage>
        <taxon>Eukaryota</taxon>
        <taxon>Metazoa</taxon>
        <taxon>Ecdysozoa</taxon>
        <taxon>Nematoda</taxon>
        <taxon>Chromadorea</taxon>
        <taxon>Rhabditida</taxon>
        <taxon>Rhabditina</taxon>
        <taxon>Rhabditomorpha</taxon>
        <taxon>Rhabditoidea</taxon>
        <taxon>Rhabditidae</taxon>
        <taxon>Mesorhabditinae</taxon>
        <taxon>Mesorhabditis</taxon>
    </lineage>
</organism>
<feature type="compositionally biased region" description="Basic and acidic residues" evidence="1">
    <location>
        <begin position="143"/>
        <end position="157"/>
    </location>
</feature>
<protein>
    <submittedName>
        <fullName evidence="4">Uncharacterized protein</fullName>
    </submittedName>
</protein>
<sequence length="192" mass="21667">MAFNQNEWVFPITEAYNPDESYMVAYARWIVQQQSLRTAVAPITGYLYPWIIRLMPGAGDYHSFDVNFRLALGLMVPIGIALLFVALLIWVILRAFGFSNNECIDKTCKDAACHPLRRASVDPYFDDSADSSLSSKEEDQDEDKPKEAAMKSSDPLKKPKKKVASVAGELKLRNRNVLKTVEKPAEDEETEC</sequence>
<dbReference type="WBParaSite" id="MBELARI_LOCUS5833">
    <property type="protein sequence ID" value="MBELARI_LOCUS5833"/>
    <property type="gene ID" value="MBELARI_LOCUS5833"/>
</dbReference>
<dbReference type="Proteomes" id="UP000887575">
    <property type="component" value="Unassembled WGS sequence"/>
</dbReference>
<feature type="transmembrane region" description="Helical" evidence="2">
    <location>
        <begin position="70"/>
        <end position="93"/>
    </location>
</feature>
<keyword evidence="2" id="KW-0812">Transmembrane</keyword>
<feature type="region of interest" description="Disordered" evidence="1">
    <location>
        <begin position="125"/>
        <end position="168"/>
    </location>
</feature>
<evidence type="ECO:0000313" key="4">
    <source>
        <dbReference type="WBParaSite" id="MBELARI_LOCUS5833"/>
    </source>
</evidence>
<evidence type="ECO:0000256" key="1">
    <source>
        <dbReference type="SAM" id="MobiDB-lite"/>
    </source>
</evidence>
<keyword evidence="3" id="KW-1185">Reference proteome</keyword>
<evidence type="ECO:0000313" key="3">
    <source>
        <dbReference type="Proteomes" id="UP000887575"/>
    </source>
</evidence>